<organism evidence="2 3">
    <name type="scientific">Fonsecaea pedrosoi CBS 271.37</name>
    <dbReference type="NCBI Taxonomy" id="1442368"/>
    <lineage>
        <taxon>Eukaryota</taxon>
        <taxon>Fungi</taxon>
        <taxon>Dikarya</taxon>
        <taxon>Ascomycota</taxon>
        <taxon>Pezizomycotina</taxon>
        <taxon>Eurotiomycetes</taxon>
        <taxon>Chaetothyriomycetidae</taxon>
        <taxon>Chaetothyriales</taxon>
        <taxon>Herpotrichiellaceae</taxon>
        <taxon>Fonsecaea</taxon>
    </lineage>
</organism>
<evidence type="ECO:0000313" key="3">
    <source>
        <dbReference type="Proteomes" id="UP000053029"/>
    </source>
</evidence>
<proteinExistence type="predicted"/>
<name>A0A0D2GMR4_9EURO</name>
<protein>
    <submittedName>
        <fullName evidence="2">Uncharacterized protein</fullName>
    </submittedName>
</protein>
<reference evidence="2 3" key="1">
    <citation type="submission" date="2015-01" db="EMBL/GenBank/DDBJ databases">
        <title>The Genome Sequence of Fonsecaea pedrosoi CBS 271.37.</title>
        <authorList>
            <consortium name="The Broad Institute Genomics Platform"/>
            <person name="Cuomo C."/>
            <person name="de Hoog S."/>
            <person name="Gorbushina A."/>
            <person name="Stielow B."/>
            <person name="Teixiera M."/>
            <person name="Abouelleil A."/>
            <person name="Chapman S.B."/>
            <person name="Priest M."/>
            <person name="Young S.K."/>
            <person name="Wortman J."/>
            <person name="Nusbaum C."/>
            <person name="Birren B."/>
        </authorList>
    </citation>
    <scope>NUCLEOTIDE SEQUENCE [LARGE SCALE GENOMIC DNA]</scope>
    <source>
        <strain evidence="2 3">CBS 271.37</strain>
    </source>
</reference>
<dbReference type="Proteomes" id="UP000053029">
    <property type="component" value="Unassembled WGS sequence"/>
</dbReference>
<feature type="compositionally biased region" description="Basic and acidic residues" evidence="1">
    <location>
        <begin position="54"/>
        <end position="101"/>
    </location>
</feature>
<evidence type="ECO:0000313" key="2">
    <source>
        <dbReference type="EMBL" id="KIW79830.1"/>
    </source>
</evidence>
<dbReference type="HOGENOM" id="CLU_2096922_0_0_1"/>
<feature type="region of interest" description="Disordered" evidence="1">
    <location>
        <begin position="24"/>
        <end position="116"/>
    </location>
</feature>
<keyword evidence="3" id="KW-1185">Reference proteome</keyword>
<accession>A0A0D2GMR4</accession>
<dbReference type="GeneID" id="25305935"/>
<evidence type="ECO:0000256" key="1">
    <source>
        <dbReference type="SAM" id="MobiDB-lite"/>
    </source>
</evidence>
<dbReference type="EMBL" id="KN846972">
    <property type="protein sequence ID" value="KIW79830.1"/>
    <property type="molecule type" value="Genomic_DNA"/>
</dbReference>
<dbReference type="RefSeq" id="XP_013283638.1">
    <property type="nucleotide sequence ID" value="XM_013428184.1"/>
</dbReference>
<dbReference type="AlphaFoldDB" id="A0A0D2GMR4"/>
<gene>
    <name evidence="2" type="ORF">Z517_06445</name>
</gene>
<sequence>MADRRSDSYDGVAEEANIALRVKPKDMRQLSSSSDAVKAKRIQKPLESLQKAARKVEGEAREEGTGQKKLDALDKPARKAEGEAREEGTGQKKLDALDRPARKAGGAAREVGTSQK</sequence>
<dbReference type="VEuPathDB" id="FungiDB:Z517_06445"/>